<dbReference type="Proteomes" id="UP000663651">
    <property type="component" value="Chromosome"/>
</dbReference>
<protein>
    <recommendedName>
        <fullName evidence="4">Type II secretion system protein GspF domain-containing protein</fullName>
    </recommendedName>
</protein>
<proteinExistence type="predicted"/>
<gene>
    <name evidence="2" type="ORF">JZM60_06460</name>
</gene>
<sequence>MGKRAHSQVLTFLEEAQVHGIAYAERRTLQRLAMGLLNLGELSLAASEIERRVERKYSFYHWWYIVIIGLGVAALPLYLVAIFLGRFPATFRMVFCFIVPAIIIFIRVYAGYLREIDERRRRYRTHLAALCHLLGKQT</sequence>
<feature type="transmembrane region" description="Helical" evidence="1">
    <location>
        <begin position="62"/>
        <end position="84"/>
    </location>
</feature>
<feature type="transmembrane region" description="Helical" evidence="1">
    <location>
        <begin position="90"/>
        <end position="112"/>
    </location>
</feature>
<name>A0ABX7Q636_9BACT</name>
<keyword evidence="1" id="KW-1133">Transmembrane helix</keyword>
<dbReference type="RefSeq" id="WP_207164681.1">
    <property type="nucleotide sequence ID" value="NZ_CP071382.1"/>
</dbReference>
<organism evidence="2 3">
    <name type="scientific">Geobacter benzoatilyticus</name>
    <dbReference type="NCBI Taxonomy" id="2815309"/>
    <lineage>
        <taxon>Bacteria</taxon>
        <taxon>Pseudomonadati</taxon>
        <taxon>Thermodesulfobacteriota</taxon>
        <taxon>Desulfuromonadia</taxon>
        <taxon>Geobacterales</taxon>
        <taxon>Geobacteraceae</taxon>
        <taxon>Geobacter</taxon>
    </lineage>
</organism>
<accession>A0ABX7Q636</accession>
<keyword evidence="1" id="KW-0812">Transmembrane</keyword>
<evidence type="ECO:0000256" key="1">
    <source>
        <dbReference type="SAM" id="Phobius"/>
    </source>
</evidence>
<keyword evidence="1" id="KW-0472">Membrane</keyword>
<reference evidence="2 3" key="1">
    <citation type="submission" date="2021-03" db="EMBL/GenBank/DDBJ databases">
        <title>Geobacter metallireducens gen. nov. sp. nov., a microorganism capable of coupling the complete oxidation of organic compounds to the reduction of iron and other metals.</title>
        <authorList>
            <person name="Li Y."/>
        </authorList>
    </citation>
    <scope>NUCLEOTIDE SEQUENCE [LARGE SCALE GENOMIC DNA]</scope>
    <source>
        <strain evidence="2 3">Jerry-YX</strain>
    </source>
</reference>
<evidence type="ECO:0000313" key="2">
    <source>
        <dbReference type="EMBL" id="QSV46903.1"/>
    </source>
</evidence>
<evidence type="ECO:0000313" key="3">
    <source>
        <dbReference type="Proteomes" id="UP000663651"/>
    </source>
</evidence>
<dbReference type="EMBL" id="CP071382">
    <property type="protein sequence ID" value="QSV46903.1"/>
    <property type="molecule type" value="Genomic_DNA"/>
</dbReference>
<evidence type="ECO:0008006" key="4">
    <source>
        <dbReference type="Google" id="ProtNLM"/>
    </source>
</evidence>
<keyword evidence="3" id="KW-1185">Reference proteome</keyword>